<name>A0ABT2TU26_9FIRM</name>
<dbReference type="PROSITE" id="PS50943">
    <property type="entry name" value="HTH_CROC1"/>
    <property type="match status" value="1"/>
</dbReference>
<dbReference type="Gene3D" id="1.10.260.40">
    <property type="entry name" value="lambda repressor-like DNA-binding domains"/>
    <property type="match status" value="1"/>
</dbReference>
<dbReference type="Pfam" id="PF01381">
    <property type="entry name" value="HTH_3"/>
    <property type="match status" value="1"/>
</dbReference>
<protein>
    <submittedName>
        <fullName evidence="4">Helix-turn-helix domain-containing protein</fullName>
    </submittedName>
</protein>
<dbReference type="SMART" id="SM00530">
    <property type="entry name" value="HTH_XRE"/>
    <property type="match status" value="1"/>
</dbReference>
<feature type="region of interest" description="Disordered" evidence="2">
    <location>
        <begin position="159"/>
        <end position="178"/>
    </location>
</feature>
<dbReference type="SUPFAM" id="SSF47413">
    <property type="entry name" value="lambda repressor-like DNA-binding domains"/>
    <property type="match status" value="1"/>
</dbReference>
<keyword evidence="1" id="KW-0238">DNA-binding</keyword>
<evidence type="ECO:0000256" key="2">
    <source>
        <dbReference type="SAM" id="MobiDB-lite"/>
    </source>
</evidence>
<dbReference type="CDD" id="cd00093">
    <property type="entry name" value="HTH_XRE"/>
    <property type="match status" value="1"/>
</dbReference>
<dbReference type="EMBL" id="JAOQJL010000018">
    <property type="protein sequence ID" value="MCU6765743.1"/>
    <property type="molecule type" value="Genomic_DNA"/>
</dbReference>
<evidence type="ECO:0000256" key="1">
    <source>
        <dbReference type="ARBA" id="ARBA00023125"/>
    </source>
</evidence>
<proteinExistence type="predicted"/>
<dbReference type="RefSeq" id="WP_256147290.1">
    <property type="nucleotide sequence ID" value="NZ_JAOQJL010000018.1"/>
</dbReference>
<keyword evidence="5" id="KW-1185">Reference proteome</keyword>
<comment type="caution">
    <text evidence="4">The sequence shown here is derived from an EMBL/GenBank/DDBJ whole genome shotgun (WGS) entry which is preliminary data.</text>
</comment>
<organism evidence="4 5">
    <name type="scientific">Blautia ammoniilytica</name>
    <dbReference type="NCBI Taxonomy" id="2981782"/>
    <lineage>
        <taxon>Bacteria</taxon>
        <taxon>Bacillati</taxon>
        <taxon>Bacillota</taxon>
        <taxon>Clostridia</taxon>
        <taxon>Lachnospirales</taxon>
        <taxon>Lachnospiraceae</taxon>
        <taxon>Blautia</taxon>
    </lineage>
</organism>
<evidence type="ECO:0000313" key="5">
    <source>
        <dbReference type="Proteomes" id="UP001652409"/>
    </source>
</evidence>
<evidence type="ECO:0000313" key="4">
    <source>
        <dbReference type="EMBL" id="MCU6765743.1"/>
    </source>
</evidence>
<reference evidence="4 5" key="1">
    <citation type="journal article" date="2021" name="ISME Commun">
        <title>Automated analysis of genomic sequences facilitates high-throughput and comprehensive description of bacteria.</title>
        <authorList>
            <person name="Hitch T.C.A."/>
        </authorList>
    </citation>
    <scope>NUCLEOTIDE SEQUENCE [LARGE SCALE GENOMIC DNA]</scope>
    <source>
        <strain evidence="4 5">Sanger_23</strain>
    </source>
</reference>
<sequence>MNIGDRIKKVRKSLDLTQEAFATRIGSVQNTITGYESGRRNPSAPVISLICKEFNVNEEWLRNGTGEMFNPEPCDELDSLADKFNLSHGEYIFLEKYLKLKREERDNVFDFIMDVCSAIGDSGVSGTADAAPRSSVPDIDIDAEVEAYRQQLELQKKAAAESSLSSGGNDEGAGKKEA</sequence>
<dbReference type="PANTHER" id="PTHR46558:SF11">
    <property type="entry name" value="HTH-TYPE TRANSCRIPTIONAL REGULATOR XRE"/>
    <property type="match status" value="1"/>
</dbReference>
<dbReference type="Proteomes" id="UP001652409">
    <property type="component" value="Unassembled WGS sequence"/>
</dbReference>
<dbReference type="PANTHER" id="PTHR46558">
    <property type="entry name" value="TRACRIPTIONAL REGULATORY PROTEIN-RELATED-RELATED"/>
    <property type="match status" value="1"/>
</dbReference>
<gene>
    <name evidence="4" type="ORF">OCV61_10025</name>
</gene>
<accession>A0ABT2TU26</accession>
<feature type="domain" description="HTH cro/C1-type" evidence="3">
    <location>
        <begin position="7"/>
        <end position="61"/>
    </location>
</feature>
<evidence type="ECO:0000259" key="3">
    <source>
        <dbReference type="PROSITE" id="PS50943"/>
    </source>
</evidence>
<dbReference type="InterPro" id="IPR010982">
    <property type="entry name" value="Lambda_DNA-bd_dom_sf"/>
</dbReference>
<dbReference type="InterPro" id="IPR001387">
    <property type="entry name" value="Cro/C1-type_HTH"/>
</dbReference>